<dbReference type="SUPFAM" id="SSF48452">
    <property type="entry name" value="TPR-like"/>
    <property type="match status" value="1"/>
</dbReference>
<feature type="chain" id="PRO_5021949599" evidence="1">
    <location>
        <begin position="21"/>
        <end position="254"/>
    </location>
</feature>
<proteinExistence type="predicted"/>
<evidence type="ECO:0000313" key="2">
    <source>
        <dbReference type="EMBL" id="TRW14084.1"/>
    </source>
</evidence>
<dbReference type="RefSeq" id="WP_144237290.1">
    <property type="nucleotide sequence ID" value="NZ_VJWA01000002.1"/>
</dbReference>
<feature type="signal peptide" evidence="1">
    <location>
        <begin position="1"/>
        <end position="20"/>
    </location>
</feature>
<dbReference type="Gene3D" id="1.25.40.10">
    <property type="entry name" value="Tetratricopeptide repeat domain"/>
    <property type="match status" value="1"/>
</dbReference>
<accession>A0A552U788</accession>
<gene>
    <name evidence="2" type="ORF">FMM06_10145</name>
</gene>
<evidence type="ECO:0000313" key="3">
    <source>
        <dbReference type="Proteomes" id="UP000317894"/>
    </source>
</evidence>
<dbReference type="Proteomes" id="UP000317894">
    <property type="component" value="Unassembled WGS sequence"/>
</dbReference>
<dbReference type="InterPro" id="IPR011990">
    <property type="entry name" value="TPR-like_helical_dom_sf"/>
</dbReference>
<keyword evidence="3" id="KW-1185">Reference proteome</keyword>
<organism evidence="2 3">
    <name type="scientific">Glacieibacterium frigidum</name>
    <dbReference type="NCBI Taxonomy" id="2593303"/>
    <lineage>
        <taxon>Bacteria</taxon>
        <taxon>Pseudomonadati</taxon>
        <taxon>Pseudomonadota</taxon>
        <taxon>Alphaproteobacteria</taxon>
        <taxon>Sphingomonadales</taxon>
        <taxon>Sphingosinicellaceae</taxon>
        <taxon>Glacieibacterium</taxon>
    </lineage>
</organism>
<reference evidence="2 3" key="1">
    <citation type="submission" date="2019-07" db="EMBL/GenBank/DDBJ databases">
        <title>Novel species isolated from glacier.</title>
        <authorList>
            <person name="Liu Q."/>
            <person name="Xin Y.-H."/>
        </authorList>
    </citation>
    <scope>NUCLEOTIDE SEQUENCE [LARGE SCALE GENOMIC DNA]</scope>
    <source>
        <strain evidence="2 3">LB1R16</strain>
    </source>
</reference>
<comment type="caution">
    <text evidence="2">The sequence shown here is derived from an EMBL/GenBank/DDBJ whole genome shotgun (WGS) entry which is preliminary data.</text>
</comment>
<name>A0A552U788_9SPHN</name>
<dbReference type="AlphaFoldDB" id="A0A552U788"/>
<dbReference type="EMBL" id="VJWA01000002">
    <property type="protein sequence ID" value="TRW14084.1"/>
    <property type="molecule type" value="Genomic_DNA"/>
</dbReference>
<sequence>MSLTLLLIGAQLAAAVPAPAPQAGDIVVTAPGDKPQKETLVYAGSRLPRAPVLLSPYIASSTGFRGLTPDSGLDAYKSTRFVRTKTCVVTGATLSKAAACGLVPVQKALLANDPATARTHALRLLAVPGLTVTDLFVTQSFLYRIAETAGDAAGRRAALEAMVESGLLAPADELAAAKTLAAMAYSANDRPEALRWYRTARLLDRDDTRTLINLAALLQSTGARDEARGYVREAVAVVQRQGGEPPRDWIDNSR</sequence>
<protein>
    <submittedName>
        <fullName evidence="2">Uncharacterized protein</fullName>
    </submittedName>
</protein>
<keyword evidence="1" id="KW-0732">Signal</keyword>
<evidence type="ECO:0000256" key="1">
    <source>
        <dbReference type="SAM" id="SignalP"/>
    </source>
</evidence>
<dbReference type="Pfam" id="PF13374">
    <property type="entry name" value="TPR_10"/>
    <property type="match status" value="1"/>
</dbReference>